<reference evidence="2" key="1">
    <citation type="journal article" date="2023" name="Front. Plant Sci.">
        <title>Chromosomal-level genome assembly of Melastoma candidum provides insights into trichome evolution.</title>
        <authorList>
            <person name="Zhong Y."/>
            <person name="Wu W."/>
            <person name="Sun C."/>
            <person name="Zou P."/>
            <person name="Liu Y."/>
            <person name="Dai S."/>
            <person name="Zhou R."/>
        </authorList>
    </citation>
    <scope>NUCLEOTIDE SEQUENCE [LARGE SCALE GENOMIC DNA]</scope>
</reference>
<gene>
    <name evidence="1" type="ORF">MLD38_020192</name>
</gene>
<proteinExistence type="predicted"/>
<evidence type="ECO:0000313" key="1">
    <source>
        <dbReference type="EMBL" id="KAI4364049.1"/>
    </source>
</evidence>
<keyword evidence="2" id="KW-1185">Reference proteome</keyword>
<sequence length="438" mass="47726">MAFAVLLLLLLPLNTLVCPSWGFEIVPGSGHDLGVLAQELMSSAKQPEFFEWMRGIRRKIHEYPELGFEEFRTSEIIRKELDAMGIEYKWPVAETGVVGFIGSGRKPVFGLRADMDALPLQELVDWEHKSKVNGKMHACGHDSHVAMLLGAAKLLQDRKDQIKGTIKLVFQPGEEGYSGAYYMLQDGVLDDLDGILSIHVYPMFPTGAVASKAGPILAGAGLFSATIHGTGGHAALPHLSRDPIVAASSAVLGLQQIVSRESDPLEAQVVTVGYIEGGHAKNVIPESVKFGGTFRSLSAKGLSFLQKRIKEVIELQAAVHGCQAEVEFPDERTNPHPVMVNHEQLYEHTKRVAEALVGEPNVQVLPVTMGSEDFSFFAERTASLIFAIGIRNETLKSDHHLHSPYFFIDEEALPVGAALHSATAISFLNSSPSCVDEE</sequence>
<name>A0ACB9QC63_9MYRT</name>
<comment type="caution">
    <text evidence="1">The sequence shown here is derived from an EMBL/GenBank/DDBJ whole genome shotgun (WGS) entry which is preliminary data.</text>
</comment>
<dbReference type="Proteomes" id="UP001057402">
    <property type="component" value="Chromosome 6"/>
</dbReference>
<accession>A0ACB9QC63</accession>
<dbReference type="EMBL" id="CM042885">
    <property type="protein sequence ID" value="KAI4364049.1"/>
    <property type="molecule type" value="Genomic_DNA"/>
</dbReference>
<organism evidence="1 2">
    <name type="scientific">Melastoma candidum</name>
    <dbReference type="NCBI Taxonomy" id="119954"/>
    <lineage>
        <taxon>Eukaryota</taxon>
        <taxon>Viridiplantae</taxon>
        <taxon>Streptophyta</taxon>
        <taxon>Embryophyta</taxon>
        <taxon>Tracheophyta</taxon>
        <taxon>Spermatophyta</taxon>
        <taxon>Magnoliopsida</taxon>
        <taxon>eudicotyledons</taxon>
        <taxon>Gunneridae</taxon>
        <taxon>Pentapetalae</taxon>
        <taxon>rosids</taxon>
        <taxon>malvids</taxon>
        <taxon>Myrtales</taxon>
        <taxon>Melastomataceae</taxon>
        <taxon>Melastomatoideae</taxon>
        <taxon>Melastomateae</taxon>
        <taxon>Melastoma</taxon>
    </lineage>
</organism>
<protein>
    <submittedName>
        <fullName evidence="1">Uncharacterized protein</fullName>
    </submittedName>
</protein>
<evidence type="ECO:0000313" key="2">
    <source>
        <dbReference type="Proteomes" id="UP001057402"/>
    </source>
</evidence>